<dbReference type="InterPro" id="IPR005495">
    <property type="entry name" value="LptG/LptF_permease"/>
</dbReference>
<organism evidence="7 8">
    <name type="scientific">Pacificimonas flava</name>
    <dbReference type="NCBI Taxonomy" id="1234595"/>
    <lineage>
        <taxon>Bacteria</taxon>
        <taxon>Pseudomonadati</taxon>
        <taxon>Pseudomonadota</taxon>
        <taxon>Alphaproteobacteria</taxon>
        <taxon>Sphingomonadales</taxon>
        <taxon>Sphingosinicellaceae</taxon>
        <taxon>Pacificimonas</taxon>
    </lineage>
</organism>
<dbReference type="PANTHER" id="PTHR33529:SF2">
    <property type="entry name" value="LIPOPOLYSACCHARIDE EXPORT SYSTEM PERMEASE PROTEIN LPTG"/>
    <property type="match status" value="1"/>
</dbReference>
<evidence type="ECO:0000256" key="4">
    <source>
        <dbReference type="ARBA" id="ARBA00022989"/>
    </source>
</evidence>
<evidence type="ECO:0000256" key="3">
    <source>
        <dbReference type="ARBA" id="ARBA00022692"/>
    </source>
</evidence>
<dbReference type="PANTHER" id="PTHR33529">
    <property type="entry name" value="SLR0882 PROTEIN-RELATED"/>
    <property type="match status" value="1"/>
</dbReference>
<dbReference type="OrthoDB" id="9798468at2"/>
<dbReference type="NCBIfam" id="TIGR04408">
    <property type="entry name" value="LptG_lptG"/>
    <property type="match status" value="1"/>
</dbReference>
<accession>A0A219B1S1</accession>
<keyword evidence="2" id="KW-1003">Cell membrane</keyword>
<feature type="transmembrane region" description="Helical" evidence="6">
    <location>
        <begin position="309"/>
        <end position="326"/>
    </location>
</feature>
<evidence type="ECO:0000313" key="8">
    <source>
        <dbReference type="Proteomes" id="UP000198462"/>
    </source>
</evidence>
<evidence type="ECO:0000256" key="6">
    <source>
        <dbReference type="SAM" id="Phobius"/>
    </source>
</evidence>
<dbReference type="GO" id="GO:0015920">
    <property type="term" value="P:lipopolysaccharide transport"/>
    <property type="evidence" value="ECO:0007669"/>
    <property type="project" value="TreeGrafter"/>
</dbReference>
<evidence type="ECO:0000256" key="2">
    <source>
        <dbReference type="ARBA" id="ARBA00022475"/>
    </source>
</evidence>
<sequence>MRFAPWPSNTLALYEARLFALRILGFAFVLIGLLQVLDLLSESEKILAAPGNDNGDLLRYVSLRIPQLADTFLPFSVLLGALLTWSSLNQSSEITIMRGAGMSPHAILFPLTATAMLVAVFHFWFSETVLPETNRQLDAWQQADYGEFDPDRPDDRVDVWQTGETDVLYAGRVIGEGADTVLEEVEVYRRGGGRLDAQFTAMRAYPAEGGWRLEGAERFDVGRGALLEVDSPVVGSGIPPERYDLRIPDPDEVNSRTLAASIETLEATGLSTDGLRTSLHQKFVKPLSALLMPLLGAVAGFGLARSGQLFMRTVVGLALGFAYFVADNAMLAMGEFGAAPPLLAAWGPFLLFLLVGEAMIFRTEE</sequence>
<evidence type="ECO:0000313" key="7">
    <source>
        <dbReference type="EMBL" id="OWV32066.1"/>
    </source>
</evidence>
<dbReference type="AlphaFoldDB" id="A0A219B1S1"/>
<feature type="transmembrane region" description="Helical" evidence="6">
    <location>
        <begin position="20"/>
        <end position="40"/>
    </location>
</feature>
<dbReference type="EMBL" id="NFZT01000001">
    <property type="protein sequence ID" value="OWV32066.1"/>
    <property type="molecule type" value="Genomic_DNA"/>
</dbReference>
<dbReference type="InterPro" id="IPR030923">
    <property type="entry name" value="LptG"/>
</dbReference>
<feature type="transmembrane region" description="Helical" evidence="6">
    <location>
        <begin position="338"/>
        <end position="361"/>
    </location>
</feature>
<dbReference type="GO" id="GO:0043190">
    <property type="term" value="C:ATP-binding cassette (ABC) transporter complex"/>
    <property type="evidence" value="ECO:0007669"/>
    <property type="project" value="InterPro"/>
</dbReference>
<dbReference type="Proteomes" id="UP000198462">
    <property type="component" value="Unassembled WGS sequence"/>
</dbReference>
<keyword evidence="8" id="KW-1185">Reference proteome</keyword>
<proteinExistence type="predicted"/>
<evidence type="ECO:0000256" key="5">
    <source>
        <dbReference type="ARBA" id="ARBA00023136"/>
    </source>
</evidence>
<feature type="transmembrane region" description="Helical" evidence="6">
    <location>
        <begin position="106"/>
        <end position="125"/>
    </location>
</feature>
<protein>
    <submittedName>
        <fullName evidence="7">LPS export ABC transporter permease LptG</fullName>
    </submittedName>
</protein>
<dbReference type="RefSeq" id="WP_088710864.1">
    <property type="nucleotide sequence ID" value="NZ_NFZT01000001.1"/>
</dbReference>
<keyword evidence="3 6" id="KW-0812">Transmembrane</keyword>
<reference evidence="8" key="1">
    <citation type="submission" date="2017-05" db="EMBL/GenBank/DDBJ databases">
        <authorList>
            <person name="Lin X."/>
        </authorList>
    </citation>
    <scope>NUCLEOTIDE SEQUENCE [LARGE SCALE GENOMIC DNA]</scope>
    <source>
        <strain evidence="8">JLT2012</strain>
    </source>
</reference>
<name>A0A219B1S1_9SPHN</name>
<keyword evidence="5 6" id="KW-0472">Membrane</keyword>
<comment type="subcellular location">
    <subcellularLocation>
        <location evidence="1">Cell membrane</location>
        <topology evidence="1">Multi-pass membrane protein</topology>
    </subcellularLocation>
</comment>
<keyword evidence="4 6" id="KW-1133">Transmembrane helix</keyword>
<gene>
    <name evidence="7" type="ORF">B5C34_00415</name>
</gene>
<feature type="transmembrane region" description="Helical" evidence="6">
    <location>
        <begin position="283"/>
        <end position="303"/>
    </location>
</feature>
<dbReference type="Pfam" id="PF03739">
    <property type="entry name" value="LptF_LptG"/>
    <property type="match status" value="1"/>
</dbReference>
<dbReference type="GO" id="GO:0055085">
    <property type="term" value="P:transmembrane transport"/>
    <property type="evidence" value="ECO:0007669"/>
    <property type="project" value="InterPro"/>
</dbReference>
<evidence type="ECO:0000256" key="1">
    <source>
        <dbReference type="ARBA" id="ARBA00004651"/>
    </source>
</evidence>
<comment type="caution">
    <text evidence="7">The sequence shown here is derived from an EMBL/GenBank/DDBJ whole genome shotgun (WGS) entry which is preliminary data.</text>
</comment>